<sequence length="176" mass="19644">MNFNLKEAIEVLERTPRALGAMLSGLSEGWLRCDEGEGTWNPSEVIDHLIEGEKTNWVPRLAFILKEGEGKPFPAFDRFAHLKEKSGRTIEERLEEFAAVRAASLATLKELVGSEETLERTGLHPTLGVLKVRELLSAWVAHDLTHTAQIVRAMAGRYREDVGPMIVNLSILGSKR</sequence>
<evidence type="ECO:0000313" key="2">
    <source>
        <dbReference type="EMBL" id="MBB6689982.1"/>
    </source>
</evidence>
<reference evidence="2 3" key="1">
    <citation type="submission" date="2020-08" db="EMBL/GenBank/DDBJ databases">
        <title>Cohnella phylogeny.</title>
        <authorList>
            <person name="Dunlap C."/>
        </authorList>
    </citation>
    <scope>NUCLEOTIDE SEQUENCE [LARGE SCALE GENOMIC DNA]</scope>
    <source>
        <strain evidence="2 3">DSM 25239</strain>
    </source>
</reference>
<dbReference type="SUPFAM" id="SSF109854">
    <property type="entry name" value="DinB/YfiT-like putative metalloenzymes"/>
    <property type="match status" value="1"/>
</dbReference>
<dbReference type="EMBL" id="JACJVR010000003">
    <property type="protein sequence ID" value="MBB6689982.1"/>
    <property type="molecule type" value="Genomic_DNA"/>
</dbReference>
<dbReference type="Gene3D" id="1.20.120.450">
    <property type="entry name" value="dinb family like domain"/>
    <property type="match status" value="1"/>
</dbReference>
<keyword evidence="3" id="KW-1185">Reference proteome</keyword>
<feature type="domain" description="DinB-like" evidence="1">
    <location>
        <begin position="12"/>
        <end position="150"/>
    </location>
</feature>
<proteinExistence type="predicted"/>
<dbReference type="AlphaFoldDB" id="A0A841TT01"/>
<evidence type="ECO:0000259" key="1">
    <source>
        <dbReference type="Pfam" id="PF12867"/>
    </source>
</evidence>
<name>A0A841TT01_9BACL</name>
<dbReference type="RefSeq" id="WP_185134019.1">
    <property type="nucleotide sequence ID" value="NZ_BORM01000020.1"/>
</dbReference>
<protein>
    <submittedName>
        <fullName evidence="2">DinB family protein</fullName>
    </submittedName>
</protein>
<dbReference type="Proteomes" id="UP000553776">
    <property type="component" value="Unassembled WGS sequence"/>
</dbReference>
<accession>A0A841TT01</accession>
<evidence type="ECO:0000313" key="3">
    <source>
        <dbReference type="Proteomes" id="UP000553776"/>
    </source>
</evidence>
<organism evidence="2 3">
    <name type="scientific">Cohnella xylanilytica</name>
    <dbReference type="NCBI Taxonomy" id="557555"/>
    <lineage>
        <taxon>Bacteria</taxon>
        <taxon>Bacillati</taxon>
        <taxon>Bacillota</taxon>
        <taxon>Bacilli</taxon>
        <taxon>Bacillales</taxon>
        <taxon>Paenibacillaceae</taxon>
        <taxon>Cohnella</taxon>
    </lineage>
</organism>
<dbReference type="InterPro" id="IPR024775">
    <property type="entry name" value="DinB-like"/>
</dbReference>
<dbReference type="InterPro" id="IPR034660">
    <property type="entry name" value="DinB/YfiT-like"/>
</dbReference>
<dbReference type="Pfam" id="PF12867">
    <property type="entry name" value="DinB_2"/>
    <property type="match status" value="1"/>
</dbReference>
<comment type="caution">
    <text evidence="2">The sequence shown here is derived from an EMBL/GenBank/DDBJ whole genome shotgun (WGS) entry which is preliminary data.</text>
</comment>
<gene>
    <name evidence="2" type="ORF">H7B90_01065</name>
</gene>